<dbReference type="RefSeq" id="WP_267991237.1">
    <property type="nucleotide sequence ID" value="NZ_JAPJZI010000001.1"/>
</dbReference>
<evidence type="ECO:0000313" key="2">
    <source>
        <dbReference type="Proteomes" id="UP001151234"/>
    </source>
</evidence>
<evidence type="ECO:0000313" key="1">
    <source>
        <dbReference type="EMBL" id="MDA5399818.1"/>
    </source>
</evidence>
<proteinExistence type="predicted"/>
<dbReference type="AlphaFoldDB" id="A0A9X3ZIH4"/>
<accession>A0A9X3ZIH4</accession>
<dbReference type="InterPro" id="IPR009354">
    <property type="entry name" value="Usg"/>
</dbReference>
<gene>
    <name evidence="1" type="ORF">OQ273_14650</name>
</gene>
<name>A0A9X3ZIH4_9HYPH</name>
<dbReference type="Proteomes" id="UP001151234">
    <property type="component" value="Unassembled WGS sequence"/>
</dbReference>
<dbReference type="Pfam" id="PF06233">
    <property type="entry name" value="Usg"/>
    <property type="match status" value="1"/>
</dbReference>
<dbReference type="EMBL" id="JAPJZI010000001">
    <property type="protein sequence ID" value="MDA5399818.1"/>
    <property type="molecule type" value="Genomic_DNA"/>
</dbReference>
<reference evidence="1" key="1">
    <citation type="submission" date="2022-11" db="EMBL/GenBank/DDBJ databases">
        <title>Draft genome sequence of Hoeflea poritis E7-10 and Hoeflea prorocentri PM5-8, separated from scleractinian coral Porites lutea and marine dinoflagellate.</title>
        <authorList>
            <person name="Zhang G."/>
            <person name="Wei Q."/>
            <person name="Cai L."/>
        </authorList>
    </citation>
    <scope>NUCLEOTIDE SEQUENCE</scope>
    <source>
        <strain evidence="1">PM5-8</strain>
    </source>
</reference>
<protein>
    <submittedName>
        <fullName evidence="1">Usg protein</fullName>
    </submittedName>
</protein>
<comment type="caution">
    <text evidence="1">The sequence shown here is derived from an EMBL/GenBank/DDBJ whole genome shotgun (WGS) entry which is preliminary data.</text>
</comment>
<keyword evidence="2" id="KW-1185">Reference proteome</keyword>
<sequence length="89" mass="10592">MSASELELMLTGHGLTTAQIYYRMPDFRTMIQSYLWQEYDLAPEFPKLHGFLDFWEENLDGPIHSVRFTHQRLIGPGEWRHVDCELKLH</sequence>
<organism evidence="1 2">
    <name type="scientific">Hoeflea prorocentri</name>
    <dbReference type="NCBI Taxonomy" id="1922333"/>
    <lineage>
        <taxon>Bacteria</taxon>
        <taxon>Pseudomonadati</taxon>
        <taxon>Pseudomonadota</taxon>
        <taxon>Alphaproteobacteria</taxon>
        <taxon>Hyphomicrobiales</taxon>
        <taxon>Rhizobiaceae</taxon>
        <taxon>Hoeflea</taxon>
    </lineage>
</organism>